<name>A0A0V1D2H3_TRIBR</name>
<sequence length="63" mass="7804">MQTIRKKPLTARKRTRQDKTKEIQMMRKRKSINSDNTRQSEDSRKLYKRRQEKQAVTFRDQFC</sequence>
<evidence type="ECO:0000256" key="1">
    <source>
        <dbReference type="SAM" id="MobiDB-lite"/>
    </source>
</evidence>
<feature type="compositionally biased region" description="Basic residues" evidence="1">
    <location>
        <begin position="1"/>
        <end position="16"/>
    </location>
</feature>
<accession>A0A0V1D2H3</accession>
<dbReference type="EMBL" id="JYDI01000051">
    <property type="protein sequence ID" value="KRY55711.1"/>
    <property type="molecule type" value="Genomic_DNA"/>
</dbReference>
<evidence type="ECO:0000313" key="3">
    <source>
        <dbReference type="Proteomes" id="UP000054653"/>
    </source>
</evidence>
<feature type="region of interest" description="Disordered" evidence="1">
    <location>
        <begin position="1"/>
        <end position="63"/>
    </location>
</feature>
<dbReference type="Proteomes" id="UP000054653">
    <property type="component" value="Unassembled WGS sequence"/>
</dbReference>
<protein>
    <submittedName>
        <fullName evidence="2">Uncharacterized protein</fullName>
    </submittedName>
</protein>
<comment type="caution">
    <text evidence="2">The sequence shown here is derived from an EMBL/GenBank/DDBJ whole genome shotgun (WGS) entry which is preliminary data.</text>
</comment>
<organism evidence="2 3">
    <name type="scientific">Trichinella britovi</name>
    <name type="common">Parasitic roundworm</name>
    <dbReference type="NCBI Taxonomy" id="45882"/>
    <lineage>
        <taxon>Eukaryota</taxon>
        <taxon>Metazoa</taxon>
        <taxon>Ecdysozoa</taxon>
        <taxon>Nematoda</taxon>
        <taxon>Enoplea</taxon>
        <taxon>Dorylaimia</taxon>
        <taxon>Trichinellida</taxon>
        <taxon>Trichinellidae</taxon>
        <taxon>Trichinella</taxon>
    </lineage>
</organism>
<reference evidence="2 3" key="1">
    <citation type="submission" date="2015-01" db="EMBL/GenBank/DDBJ databases">
        <title>Evolution of Trichinella species and genotypes.</title>
        <authorList>
            <person name="Korhonen P.K."/>
            <person name="Edoardo P."/>
            <person name="Giuseppe L.R."/>
            <person name="Gasser R.B."/>
        </authorList>
    </citation>
    <scope>NUCLEOTIDE SEQUENCE [LARGE SCALE GENOMIC DNA]</scope>
    <source>
        <strain evidence="2">ISS120</strain>
    </source>
</reference>
<dbReference type="AlphaFoldDB" id="A0A0V1D2H3"/>
<proteinExistence type="predicted"/>
<gene>
    <name evidence="2" type="ORF">T03_12056</name>
</gene>
<evidence type="ECO:0000313" key="2">
    <source>
        <dbReference type="EMBL" id="KRY55711.1"/>
    </source>
</evidence>
<keyword evidence="3" id="KW-1185">Reference proteome</keyword>
<dbReference type="EMBL" id="JYDI01000051">
    <property type="protein sequence ID" value="KRY55710.1"/>
    <property type="molecule type" value="Genomic_DNA"/>
</dbReference>